<protein>
    <submittedName>
        <fullName evidence="10">Uncharacterized protein</fullName>
    </submittedName>
</protein>
<dbReference type="OrthoDB" id="664960at2759"/>
<dbReference type="FunFam" id="1.10.8.430:FF:000003">
    <property type="entry name" value="Probable disease resistance protein At5g66910"/>
    <property type="match status" value="1"/>
</dbReference>
<dbReference type="Gene3D" id="3.80.10.10">
    <property type="entry name" value="Ribonuclease Inhibitor"/>
    <property type="match status" value="1"/>
</dbReference>
<feature type="domain" description="Disease resistance protein winged helix" evidence="9">
    <location>
        <begin position="417"/>
        <end position="476"/>
    </location>
</feature>
<keyword evidence="5" id="KW-0611">Plant defense</keyword>
<dbReference type="Proteomes" id="UP000323000">
    <property type="component" value="Chromosome 2"/>
</dbReference>
<dbReference type="InterPro" id="IPR042197">
    <property type="entry name" value="Apaf_helical"/>
</dbReference>
<accession>A0A5C7IJ20</accession>
<dbReference type="InterPro" id="IPR050905">
    <property type="entry name" value="Plant_NBS-LRR"/>
</dbReference>
<feature type="domain" description="NB-ARC" evidence="8">
    <location>
        <begin position="162"/>
        <end position="331"/>
    </location>
</feature>
<dbReference type="Pfam" id="PF23559">
    <property type="entry name" value="WHD_DRP"/>
    <property type="match status" value="1"/>
</dbReference>
<dbReference type="GO" id="GO:0006952">
    <property type="term" value="P:defense response"/>
    <property type="evidence" value="ECO:0007669"/>
    <property type="project" value="UniProtKB-KW"/>
</dbReference>
<evidence type="ECO:0000256" key="3">
    <source>
        <dbReference type="ARBA" id="ARBA00022737"/>
    </source>
</evidence>
<dbReference type="AlphaFoldDB" id="A0A5C7IJ20"/>
<dbReference type="GO" id="GO:0005524">
    <property type="term" value="F:ATP binding"/>
    <property type="evidence" value="ECO:0007669"/>
    <property type="project" value="UniProtKB-KW"/>
</dbReference>
<dbReference type="InterPro" id="IPR001611">
    <property type="entry name" value="Leu-rich_rpt"/>
</dbReference>
<name>A0A5C7IJ20_9ROSI</name>
<evidence type="ECO:0000259" key="8">
    <source>
        <dbReference type="Pfam" id="PF00931"/>
    </source>
</evidence>
<evidence type="ECO:0000256" key="2">
    <source>
        <dbReference type="ARBA" id="ARBA00022614"/>
    </source>
</evidence>
<dbReference type="PANTHER" id="PTHR33463">
    <property type="entry name" value="NB-ARC DOMAIN-CONTAINING PROTEIN-RELATED"/>
    <property type="match status" value="1"/>
</dbReference>
<organism evidence="10 11">
    <name type="scientific">Acer yangbiense</name>
    <dbReference type="NCBI Taxonomy" id="1000413"/>
    <lineage>
        <taxon>Eukaryota</taxon>
        <taxon>Viridiplantae</taxon>
        <taxon>Streptophyta</taxon>
        <taxon>Embryophyta</taxon>
        <taxon>Tracheophyta</taxon>
        <taxon>Spermatophyta</taxon>
        <taxon>Magnoliopsida</taxon>
        <taxon>eudicotyledons</taxon>
        <taxon>Gunneridae</taxon>
        <taxon>Pentapetalae</taxon>
        <taxon>rosids</taxon>
        <taxon>malvids</taxon>
        <taxon>Sapindales</taxon>
        <taxon>Sapindaceae</taxon>
        <taxon>Hippocastanoideae</taxon>
        <taxon>Acereae</taxon>
        <taxon>Acer</taxon>
    </lineage>
</organism>
<comment type="caution">
    <text evidence="10">The sequence shown here is derived from an EMBL/GenBank/DDBJ whole genome shotgun (WGS) entry which is preliminary data.</text>
</comment>
<evidence type="ECO:0000256" key="5">
    <source>
        <dbReference type="ARBA" id="ARBA00022821"/>
    </source>
</evidence>
<dbReference type="Gene3D" id="1.10.8.430">
    <property type="entry name" value="Helical domain of apoptotic protease-activating factors"/>
    <property type="match status" value="1"/>
</dbReference>
<sequence>MGNFCSVSISCNDLFSHCIQCFLSKAAYISHLEDNFIRLQSELQKLILTRNDVMRRVIVDEQSLKMKRTDQVQGWLSRLQAAENQVEELQLLKDEQTQKLCLGGYCSNNCKFSYNLGKRVYKMLQVVTTLKTEGDFKNMADKMPEDPVDEMPIHPTIVGLQSTFDKVWTCLGDEQAGIIGLYGMGGVGKTTLLTQINNKFLDTANGFDVVIWVVVSKDQKLEMIQETIGKTIGLWDDSWKTKRLDEKALVIFKVLSQKRFVLLLDDIWERVDLIKVGVPLPCPKISSKIVFTTRFNEVCGHMEAHKQFRVECLAHEEAWKLFRMKVGRETLDNDPDILQVALLVAKECGGLPLALITIGRAMSCKKTVNEWNHAIQVLKKSAFKFSGMDKEVYSLLKFSYDSLASDTLRSCLLYCRMFPEDYKIKIRDLIDCWIGEGFCDEYEAGYSIIGDLLRACLLEEEDYDGLKMYDVIRDMALWLACEIEKERERFLVQTSIGLTEAPETRKWEGVKRISLMGNRIENLSKIPSCPNLSTLFLNENSLQMINNDFFQFMPFLKALNLSYNYDLADLSLGISRLVSLQHLDLSSTKIKELPEELKALTNLRCLKLDFMFSLYIIPWRLISSFAKLHVFRLSDFGRFPPEDSVLFGGGEFLVEELLCLKYLNALSIQLKGSCALRKFLESQKLHSFTQFLHLEGLEELLAVLSLTGMKHVDELVISCSRFEELKIDYCPRDIQQIRQFHCFHSLGKVIIQECIKLRDATWLVFAPNLKNVAISHCFVMEEVISVEKCGQVMEEIESLKPFAKLEYFRL</sequence>
<dbReference type="GO" id="GO:0043531">
    <property type="term" value="F:ADP binding"/>
    <property type="evidence" value="ECO:0007669"/>
    <property type="project" value="InterPro"/>
</dbReference>
<dbReference type="SUPFAM" id="SSF52540">
    <property type="entry name" value="P-loop containing nucleoside triphosphate hydrolases"/>
    <property type="match status" value="1"/>
</dbReference>
<proteinExistence type="inferred from homology"/>
<dbReference type="Gene3D" id="3.40.50.300">
    <property type="entry name" value="P-loop containing nucleotide triphosphate hydrolases"/>
    <property type="match status" value="1"/>
</dbReference>
<dbReference type="InterPro" id="IPR036388">
    <property type="entry name" value="WH-like_DNA-bd_sf"/>
</dbReference>
<dbReference type="Gene3D" id="1.10.10.10">
    <property type="entry name" value="Winged helix-like DNA-binding domain superfamily/Winged helix DNA-binding domain"/>
    <property type="match status" value="1"/>
</dbReference>
<evidence type="ECO:0000256" key="1">
    <source>
        <dbReference type="ARBA" id="ARBA00008894"/>
    </source>
</evidence>
<dbReference type="EMBL" id="VAHF01000002">
    <property type="protein sequence ID" value="TXG69270.1"/>
    <property type="molecule type" value="Genomic_DNA"/>
</dbReference>
<dbReference type="PANTHER" id="PTHR33463:SF220">
    <property type="entry name" value="NB-ARC DOMAIN-CONTAINING PROTEIN"/>
    <property type="match status" value="1"/>
</dbReference>
<evidence type="ECO:0000256" key="7">
    <source>
        <dbReference type="SAM" id="Coils"/>
    </source>
</evidence>
<reference evidence="11" key="1">
    <citation type="journal article" date="2019" name="Gigascience">
        <title>De novo genome assembly of the endangered Acer yangbiense, a plant species with extremely small populations endemic to Yunnan Province, China.</title>
        <authorList>
            <person name="Yang J."/>
            <person name="Wariss H.M."/>
            <person name="Tao L."/>
            <person name="Zhang R."/>
            <person name="Yun Q."/>
            <person name="Hollingsworth P."/>
            <person name="Dao Z."/>
            <person name="Luo G."/>
            <person name="Guo H."/>
            <person name="Ma Y."/>
            <person name="Sun W."/>
        </authorList>
    </citation>
    <scope>NUCLEOTIDE SEQUENCE [LARGE SCALE GENOMIC DNA]</scope>
    <source>
        <strain evidence="11">cv. Malutang</strain>
    </source>
</reference>
<gene>
    <name evidence="10" type="ORF">EZV62_004205</name>
</gene>
<dbReference type="PRINTS" id="PR00364">
    <property type="entry name" value="DISEASERSIST"/>
</dbReference>
<dbReference type="InterPro" id="IPR058922">
    <property type="entry name" value="WHD_DRP"/>
</dbReference>
<keyword evidence="2" id="KW-0433">Leucine-rich repeat</keyword>
<evidence type="ECO:0000259" key="9">
    <source>
        <dbReference type="Pfam" id="PF23559"/>
    </source>
</evidence>
<dbReference type="InterPro" id="IPR032675">
    <property type="entry name" value="LRR_dom_sf"/>
</dbReference>
<keyword evidence="11" id="KW-1185">Reference proteome</keyword>
<dbReference type="FunFam" id="3.40.50.300:FF:001091">
    <property type="entry name" value="Probable disease resistance protein At1g61300"/>
    <property type="match status" value="1"/>
</dbReference>
<dbReference type="InterPro" id="IPR002182">
    <property type="entry name" value="NB-ARC"/>
</dbReference>
<dbReference type="FunFam" id="1.10.10.10:FF:000322">
    <property type="entry name" value="Probable disease resistance protein At1g63360"/>
    <property type="match status" value="1"/>
</dbReference>
<keyword evidence="6" id="KW-0067">ATP-binding</keyword>
<dbReference type="SUPFAM" id="SSF52058">
    <property type="entry name" value="L domain-like"/>
    <property type="match status" value="1"/>
</dbReference>
<evidence type="ECO:0000256" key="6">
    <source>
        <dbReference type="ARBA" id="ARBA00022840"/>
    </source>
</evidence>
<dbReference type="InterPro" id="IPR027417">
    <property type="entry name" value="P-loop_NTPase"/>
</dbReference>
<dbReference type="PROSITE" id="PS51450">
    <property type="entry name" value="LRR"/>
    <property type="match status" value="1"/>
</dbReference>
<dbReference type="Pfam" id="PF00931">
    <property type="entry name" value="NB-ARC"/>
    <property type="match status" value="1"/>
</dbReference>
<keyword evidence="7" id="KW-0175">Coiled coil</keyword>
<keyword evidence="4" id="KW-0547">Nucleotide-binding</keyword>
<comment type="similarity">
    <text evidence="1">Belongs to the disease resistance NB-LRR family.</text>
</comment>
<evidence type="ECO:0000256" key="4">
    <source>
        <dbReference type="ARBA" id="ARBA00022741"/>
    </source>
</evidence>
<feature type="coiled-coil region" evidence="7">
    <location>
        <begin position="29"/>
        <end position="99"/>
    </location>
</feature>
<keyword evidence="3" id="KW-0677">Repeat</keyword>
<evidence type="ECO:0000313" key="10">
    <source>
        <dbReference type="EMBL" id="TXG69270.1"/>
    </source>
</evidence>
<evidence type="ECO:0000313" key="11">
    <source>
        <dbReference type="Proteomes" id="UP000323000"/>
    </source>
</evidence>